<dbReference type="GeneID" id="18913199"/>
<organism evidence="4 5">
    <name type="scientific">Phanerochaete carnosa (strain HHB-10118-sp)</name>
    <name type="common">White-rot fungus</name>
    <name type="synonym">Peniophora carnosa</name>
    <dbReference type="NCBI Taxonomy" id="650164"/>
    <lineage>
        <taxon>Eukaryota</taxon>
        <taxon>Fungi</taxon>
        <taxon>Dikarya</taxon>
        <taxon>Basidiomycota</taxon>
        <taxon>Agaricomycotina</taxon>
        <taxon>Agaricomycetes</taxon>
        <taxon>Polyporales</taxon>
        <taxon>Phanerochaetaceae</taxon>
        <taxon>Phanerochaete</taxon>
    </lineage>
</organism>
<accession>K5UP13</accession>
<dbReference type="PANTHER" id="PTHR43008:SF4">
    <property type="entry name" value="CHAIN DEHYDROGENASE, PUTATIVE (AFU_ORTHOLOGUE AFUA_4G08710)-RELATED"/>
    <property type="match status" value="1"/>
</dbReference>
<dbReference type="InParanoid" id="K5UP13"/>
<dbReference type="OrthoDB" id="1669814at2759"/>
<dbReference type="InterPro" id="IPR002347">
    <property type="entry name" value="SDR_fam"/>
</dbReference>
<sequence length="300" mass="32572">MSGTDITGPAPCYGTVGVEAALKHTGGQVAPTLFTKEFALTDRVGVVTGGNRGLGLEMATALVEAGARVVYCIDLPHEPSSDFLKARDYVRDLKSTGSDARLDYISADTTNQQLMWKVAEKIGDQEGRLDFCVAAAGINRPDFDCLEYPDSVWSEVMRVNCNGVFFTAQAVGRQMRRFGNGGSITLIASMSGTVQNQNRGWCAYNTSKSAVLQMARTMACQLGKDRIRVNTISPGYIYTSMTKMFLDGDPGLYDVWMSQNPQNRLGRPDELRGVATWLASDASSYCTGSDIIVDGGHRAW</sequence>
<dbReference type="Gene3D" id="3.40.50.720">
    <property type="entry name" value="NAD(P)-binding Rossmann-like Domain"/>
    <property type="match status" value="1"/>
</dbReference>
<dbReference type="PRINTS" id="PR00081">
    <property type="entry name" value="GDHRDH"/>
</dbReference>
<name>K5UP13_PHACS</name>
<dbReference type="KEGG" id="pco:PHACADRAFT_212147"/>
<proteinExistence type="inferred from homology"/>
<evidence type="ECO:0000256" key="2">
    <source>
        <dbReference type="ARBA" id="ARBA00022857"/>
    </source>
</evidence>
<dbReference type="PROSITE" id="PS00061">
    <property type="entry name" value="ADH_SHORT"/>
    <property type="match status" value="1"/>
</dbReference>
<comment type="similarity">
    <text evidence="1">Belongs to the short-chain dehydrogenases/reductases (SDR) family.</text>
</comment>
<protein>
    <recommendedName>
        <fullName evidence="6">Sorbose reductase sou1</fullName>
    </recommendedName>
</protein>
<dbReference type="Pfam" id="PF13561">
    <property type="entry name" value="adh_short_C2"/>
    <property type="match status" value="1"/>
</dbReference>
<dbReference type="InterPro" id="IPR020904">
    <property type="entry name" value="Sc_DH/Rdtase_CS"/>
</dbReference>
<dbReference type="GO" id="GO:0050664">
    <property type="term" value="F:oxidoreductase activity, acting on NAD(P)H, oxygen as acceptor"/>
    <property type="evidence" value="ECO:0007669"/>
    <property type="project" value="TreeGrafter"/>
</dbReference>
<dbReference type="STRING" id="650164.K5UP13"/>
<dbReference type="RefSeq" id="XP_007399313.1">
    <property type="nucleotide sequence ID" value="XM_007399251.1"/>
</dbReference>
<dbReference type="InterPro" id="IPR036291">
    <property type="entry name" value="NAD(P)-bd_dom_sf"/>
</dbReference>
<dbReference type="PANTHER" id="PTHR43008">
    <property type="entry name" value="BENZIL REDUCTASE"/>
    <property type="match status" value="1"/>
</dbReference>
<evidence type="ECO:0000256" key="1">
    <source>
        <dbReference type="ARBA" id="ARBA00006484"/>
    </source>
</evidence>
<dbReference type="GO" id="GO:0016616">
    <property type="term" value="F:oxidoreductase activity, acting on the CH-OH group of donors, NAD or NADP as acceptor"/>
    <property type="evidence" value="ECO:0007669"/>
    <property type="project" value="UniProtKB-ARBA"/>
</dbReference>
<gene>
    <name evidence="4" type="ORF">PHACADRAFT_212147</name>
</gene>
<dbReference type="Proteomes" id="UP000008370">
    <property type="component" value="Unassembled WGS sequence"/>
</dbReference>
<dbReference type="HOGENOM" id="CLU_010194_1_1_1"/>
<reference evidence="4 5" key="1">
    <citation type="journal article" date="2012" name="BMC Genomics">
        <title>Comparative genomics of the white-rot fungi, Phanerochaete carnosa and P. chrysosporium, to elucidate the genetic basis of the distinct wood types they colonize.</title>
        <authorList>
            <person name="Suzuki H."/>
            <person name="MacDonald J."/>
            <person name="Syed K."/>
            <person name="Salamov A."/>
            <person name="Hori C."/>
            <person name="Aerts A."/>
            <person name="Henrissat B."/>
            <person name="Wiebenga A."/>
            <person name="vanKuyk P.A."/>
            <person name="Barry K."/>
            <person name="Lindquist E."/>
            <person name="LaButti K."/>
            <person name="Lapidus A."/>
            <person name="Lucas S."/>
            <person name="Coutinho P."/>
            <person name="Gong Y."/>
            <person name="Samejima M."/>
            <person name="Mahadevan R."/>
            <person name="Abou-Zaid M."/>
            <person name="de Vries R.P."/>
            <person name="Igarashi K."/>
            <person name="Yadav J.S."/>
            <person name="Grigoriev I.V."/>
            <person name="Master E.R."/>
        </authorList>
    </citation>
    <scope>NUCLEOTIDE SEQUENCE [LARGE SCALE GENOMIC DNA]</scope>
    <source>
        <strain evidence="4 5">HHB-10118-sp</strain>
    </source>
</reference>
<evidence type="ECO:0000313" key="5">
    <source>
        <dbReference type="Proteomes" id="UP000008370"/>
    </source>
</evidence>
<evidence type="ECO:0008006" key="6">
    <source>
        <dbReference type="Google" id="ProtNLM"/>
    </source>
</evidence>
<evidence type="ECO:0000256" key="3">
    <source>
        <dbReference type="ARBA" id="ARBA00023002"/>
    </source>
</evidence>
<dbReference type="EMBL" id="JH930476">
    <property type="protein sequence ID" value="EKM51501.1"/>
    <property type="molecule type" value="Genomic_DNA"/>
</dbReference>
<keyword evidence="3" id="KW-0560">Oxidoreductase</keyword>
<keyword evidence="2" id="KW-0521">NADP</keyword>
<dbReference type="AlphaFoldDB" id="K5UP13"/>
<dbReference type="SUPFAM" id="SSF51735">
    <property type="entry name" value="NAD(P)-binding Rossmann-fold domains"/>
    <property type="match status" value="1"/>
</dbReference>
<evidence type="ECO:0000313" key="4">
    <source>
        <dbReference type="EMBL" id="EKM51501.1"/>
    </source>
</evidence>
<dbReference type="FunFam" id="3.40.50.720:FF:000245">
    <property type="entry name" value="Short chain dehydrogenase, putative"/>
    <property type="match status" value="1"/>
</dbReference>
<keyword evidence="5" id="KW-1185">Reference proteome</keyword>